<reference evidence="1 2" key="1">
    <citation type="journal article" date="2019" name="Commun. Biol.">
        <title>The bagworm genome reveals a unique fibroin gene that provides high tensile strength.</title>
        <authorList>
            <person name="Kono N."/>
            <person name="Nakamura H."/>
            <person name="Ohtoshi R."/>
            <person name="Tomita M."/>
            <person name="Numata K."/>
            <person name="Arakawa K."/>
        </authorList>
    </citation>
    <scope>NUCLEOTIDE SEQUENCE [LARGE SCALE GENOMIC DNA]</scope>
</reference>
<name>A0A4C1ZN45_EUMVA</name>
<keyword evidence="2" id="KW-1185">Reference proteome</keyword>
<comment type="caution">
    <text evidence="1">The sequence shown here is derived from an EMBL/GenBank/DDBJ whole genome shotgun (WGS) entry which is preliminary data.</text>
</comment>
<evidence type="ECO:0000313" key="2">
    <source>
        <dbReference type="Proteomes" id="UP000299102"/>
    </source>
</evidence>
<accession>A0A4C1ZN45</accession>
<evidence type="ECO:0000313" key="1">
    <source>
        <dbReference type="EMBL" id="GBP89330.1"/>
    </source>
</evidence>
<dbReference type="AlphaFoldDB" id="A0A4C1ZN45"/>
<gene>
    <name evidence="1" type="ORF">EVAR_65162_1</name>
</gene>
<organism evidence="1 2">
    <name type="scientific">Eumeta variegata</name>
    <name type="common">Bagworm moth</name>
    <name type="synonym">Eumeta japonica</name>
    <dbReference type="NCBI Taxonomy" id="151549"/>
    <lineage>
        <taxon>Eukaryota</taxon>
        <taxon>Metazoa</taxon>
        <taxon>Ecdysozoa</taxon>
        <taxon>Arthropoda</taxon>
        <taxon>Hexapoda</taxon>
        <taxon>Insecta</taxon>
        <taxon>Pterygota</taxon>
        <taxon>Neoptera</taxon>
        <taxon>Endopterygota</taxon>
        <taxon>Lepidoptera</taxon>
        <taxon>Glossata</taxon>
        <taxon>Ditrysia</taxon>
        <taxon>Tineoidea</taxon>
        <taxon>Psychidae</taxon>
        <taxon>Oiketicinae</taxon>
        <taxon>Eumeta</taxon>
    </lineage>
</organism>
<sequence length="97" mass="10981">MGVPRALFRCSQDTDSYSECRWSMFKSALSSGRFVLRFHKSYSGRERLVRSSVEGCAVVIEMSSLSPADTHRHAQTTLVHSRVEGRIAWIETTSRSL</sequence>
<dbReference type="EMBL" id="BGZK01001993">
    <property type="protein sequence ID" value="GBP89330.1"/>
    <property type="molecule type" value="Genomic_DNA"/>
</dbReference>
<dbReference type="Proteomes" id="UP000299102">
    <property type="component" value="Unassembled WGS sequence"/>
</dbReference>
<protein>
    <submittedName>
        <fullName evidence="1">Uncharacterized protein</fullName>
    </submittedName>
</protein>
<proteinExistence type="predicted"/>